<protein>
    <submittedName>
        <fullName evidence="2">Uncharacterized protein</fullName>
    </submittedName>
</protein>
<reference evidence="2 3" key="1">
    <citation type="submission" date="2016-10" db="EMBL/GenBank/DDBJ databases">
        <authorList>
            <person name="de Groot N.N."/>
        </authorList>
    </citation>
    <scope>NUCLEOTIDE SEQUENCE [LARGE SCALE GENOMIC DNA]</scope>
    <source>
        <strain evidence="2 3">CPCC 202808</strain>
    </source>
</reference>
<evidence type="ECO:0000313" key="4">
    <source>
        <dbReference type="Proteomes" id="UP000533017"/>
    </source>
</evidence>
<dbReference type="EMBL" id="FOOI01000004">
    <property type="protein sequence ID" value="SFG11567.1"/>
    <property type="molecule type" value="Genomic_DNA"/>
</dbReference>
<evidence type="ECO:0000313" key="2">
    <source>
        <dbReference type="EMBL" id="SFG11567.1"/>
    </source>
</evidence>
<sequence>MADWWWPVMRRLRMVVAAAAAIGRRDLYVMRANGTGVTRIPGTVSAGSPDWGVR</sequence>
<proteinExistence type="predicted"/>
<dbReference type="Proteomes" id="UP000533017">
    <property type="component" value="Unassembled WGS sequence"/>
</dbReference>
<dbReference type="STRING" id="504797.SAMN05421678_10410"/>
<evidence type="ECO:0000313" key="1">
    <source>
        <dbReference type="EMBL" id="NYH83738.1"/>
    </source>
</evidence>
<reference evidence="1 4" key="2">
    <citation type="submission" date="2020-07" db="EMBL/GenBank/DDBJ databases">
        <title>Sequencing the genomes of 1000 actinobacteria strains.</title>
        <authorList>
            <person name="Klenk H.-P."/>
        </authorList>
    </citation>
    <scope>NUCLEOTIDE SEQUENCE [LARGE SCALE GENOMIC DNA]</scope>
    <source>
        <strain evidence="1 4">DSM 45117</strain>
    </source>
</reference>
<dbReference type="AlphaFoldDB" id="A0A1I2PC97"/>
<evidence type="ECO:0000313" key="3">
    <source>
        <dbReference type="Proteomes" id="UP000199052"/>
    </source>
</evidence>
<keyword evidence="4" id="KW-1185">Reference proteome</keyword>
<gene>
    <name evidence="1" type="ORF">FHR37_002589</name>
    <name evidence="2" type="ORF">SAMN05421678_10410</name>
</gene>
<name>A0A1I2PC97_9ACTN</name>
<organism evidence="2 3">
    <name type="scientific">Actinopolymorpha cephalotaxi</name>
    <dbReference type="NCBI Taxonomy" id="504797"/>
    <lineage>
        <taxon>Bacteria</taxon>
        <taxon>Bacillati</taxon>
        <taxon>Actinomycetota</taxon>
        <taxon>Actinomycetes</taxon>
        <taxon>Propionibacteriales</taxon>
        <taxon>Actinopolymorphaceae</taxon>
        <taxon>Actinopolymorpha</taxon>
    </lineage>
</organism>
<dbReference type="EMBL" id="JACBZA010000001">
    <property type="protein sequence ID" value="NYH83738.1"/>
    <property type="molecule type" value="Genomic_DNA"/>
</dbReference>
<accession>A0A1I2PC97</accession>
<dbReference type="Proteomes" id="UP000199052">
    <property type="component" value="Unassembled WGS sequence"/>
</dbReference>